<dbReference type="Pfam" id="PF02597">
    <property type="entry name" value="ThiS"/>
    <property type="match status" value="1"/>
</dbReference>
<comment type="caution">
    <text evidence="1">The sequence shown here is derived from an EMBL/GenBank/DDBJ whole genome shotgun (WGS) entry which is preliminary data.</text>
</comment>
<protein>
    <recommendedName>
        <fullName evidence="2">Ubiquitin Mut7-C domain-containing protein</fullName>
    </recommendedName>
</protein>
<gene>
    <name evidence="1" type="ORF">S01H1_40321</name>
</gene>
<dbReference type="InterPro" id="IPR016155">
    <property type="entry name" value="Mopterin_synth/thiamin_S_b"/>
</dbReference>
<dbReference type="SUPFAM" id="SSF54285">
    <property type="entry name" value="MoaD/ThiS"/>
    <property type="match status" value="1"/>
</dbReference>
<evidence type="ECO:0000313" key="1">
    <source>
        <dbReference type="EMBL" id="GAG05144.1"/>
    </source>
</evidence>
<dbReference type="CDD" id="cd17040">
    <property type="entry name" value="Ubl_MoaD_like"/>
    <property type="match status" value="1"/>
</dbReference>
<name>X0UHC0_9ZZZZ</name>
<dbReference type="InterPro" id="IPR012675">
    <property type="entry name" value="Beta-grasp_dom_sf"/>
</dbReference>
<dbReference type="InterPro" id="IPR003749">
    <property type="entry name" value="ThiS/MoaD-like"/>
</dbReference>
<sequence>MKITLKLYASLGAFLPPGSARNAIDLNVKDGATIGEVLAHQQVPRANCHLILVNGVFAPPLSADGKTLLEGDTLAVWPPVAGG</sequence>
<organism evidence="1">
    <name type="scientific">marine sediment metagenome</name>
    <dbReference type="NCBI Taxonomy" id="412755"/>
    <lineage>
        <taxon>unclassified sequences</taxon>
        <taxon>metagenomes</taxon>
        <taxon>ecological metagenomes</taxon>
    </lineage>
</organism>
<accession>X0UHC0</accession>
<evidence type="ECO:0008006" key="2">
    <source>
        <dbReference type="Google" id="ProtNLM"/>
    </source>
</evidence>
<proteinExistence type="predicted"/>
<reference evidence="1" key="1">
    <citation type="journal article" date="2014" name="Front. Microbiol.">
        <title>High frequency of phylogenetically diverse reductive dehalogenase-homologous genes in deep subseafloor sedimentary metagenomes.</title>
        <authorList>
            <person name="Kawai M."/>
            <person name="Futagami T."/>
            <person name="Toyoda A."/>
            <person name="Takaki Y."/>
            <person name="Nishi S."/>
            <person name="Hori S."/>
            <person name="Arai W."/>
            <person name="Tsubouchi T."/>
            <person name="Morono Y."/>
            <person name="Uchiyama I."/>
            <person name="Ito T."/>
            <person name="Fujiyama A."/>
            <person name="Inagaki F."/>
            <person name="Takami H."/>
        </authorList>
    </citation>
    <scope>NUCLEOTIDE SEQUENCE</scope>
    <source>
        <strain evidence="1">Expedition CK06-06</strain>
    </source>
</reference>
<dbReference type="AlphaFoldDB" id="X0UHC0"/>
<dbReference type="Gene3D" id="3.10.20.30">
    <property type="match status" value="1"/>
</dbReference>
<dbReference type="EMBL" id="BARS01025527">
    <property type="protein sequence ID" value="GAG05144.1"/>
    <property type="molecule type" value="Genomic_DNA"/>
</dbReference>